<dbReference type="EMBL" id="GBXM01069240">
    <property type="protein sequence ID" value="JAH39337.1"/>
    <property type="molecule type" value="Transcribed_RNA"/>
</dbReference>
<reference evidence="1" key="2">
    <citation type="journal article" date="2015" name="Fish Shellfish Immunol.">
        <title>Early steps in the European eel (Anguilla anguilla)-Vibrio vulnificus interaction in the gills: Role of the RtxA13 toxin.</title>
        <authorList>
            <person name="Callol A."/>
            <person name="Pajuelo D."/>
            <person name="Ebbesson L."/>
            <person name="Teles M."/>
            <person name="MacKenzie S."/>
            <person name="Amaro C."/>
        </authorList>
    </citation>
    <scope>NUCLEOTIDE SEQUENCE</scope>
</reference>
<accession>A0A0E9QNP2</accession>
<organism evidence="1">
    <name type="scientific">Anguilla anguilla</name>
    <name type="common">European freshwater eel</name>
    <name type="synonym">Muraena anguilla</name>
    <dbReference type="NCBI Taxonomy" id="7936"/>
    <lineage>
        <taxon>Eukaryota</taxon>
        <taxon>Metazoa</taxon>
        <taxon>Chordata</taxon>
        <taxon>Craniata</taxon>
        <taxon>Vertebrata</taxon>
        <taxon>Euteleostomi</taxon>
        <taxon>Actinopterygii</taxon>
        <taxon>Neopterygii</taxon>
        <taxon>Teleostei</taxon>
        <taxon>Anguilliformes</taxon>
        <taxon>Anguillidae</taxon>
        <taxon>Anguilla</taxon>
    </lineage>
</organism>
<proteinExistence type="predicted"/>
<sequence length="16" mass="1886">MGGHTFAVDWNYNNLF</sequence>
<reference evidence="1" key="1">
    <citation type="submission" date="2014-11" db="EMBL/GenBank/DDBJ databases">
        <authorList>
            <person name="Amaro Gonzalez C."/>
        </authorList>
    </citation>
    <scope>NUCLEOTIDE SEQUENCE</scope>
</reference>
<protein>
    <submittedName>
        <fullName evidence="1">Uncharacterized protein</fullName>
    </submittedName>
</protein>
<dbReference type="AlphaFoldDB" id="A0A0E9QNP2"/>
<evidence type="ECO:0000313" key="1">
    <source>
        <dbReference type="EMBL" id="JAH18434.1"/>
    </source>
</evidence>
<dbReference type="EMBL" id="GBXM01090143">
    <property type="protein sequence ID" value="JAH18434.1"/>
    <property type="molecule type" value="Transcribed_RNA"/>
</dbReference>
<name>A0A0E9QNP2_ANGAN</name>